<dbReference type="EMBL" id="CADCVY010000110">
    <property type="protein sequence ID" value="CAA9515791.1"/>
    <property type="molecule type" value="Genomic_DNA"/>
</dbReference>
<feature type="domain" description="Putative auto-transporter adhesin head GIN" evidence="1">
    <location>
        <begin position="40"/>
        <end position="227"/>
    </location>
</feature>
<proteinExistence type="predicted"/>
<organism evidence="2">
    <name type="scientific">uncultured Sphingomonas sp</name>
    <dbReference type="NCBI Taxonomy" id="158754"/>
    <lineage>
        <taxon>Bacteria</taxon>
        <taxon>Pseudomonadati</taxon>
        <taxon>Pseudomonadota</taxon>
        <taxon>Alphaproteobacteria</taxon>
        <taxon>Sphingomonadales</taxon>
        <taxon>Sphingomonadaceae</taxon>
        <taxon>Sphingomonas</taxon>
        <taxon>environmental samples</taxon>
    </lineage>
</organism>
<sequence>MRKAIAAGAIVIAGATSACSQARGEDGGPTVSRNYNVGSFDQIELAGRYDVDVRTGANASVAASGPERAMERLIVEVRGGKLVIKPKNERRWFGFGSRSGKDTVRVVVTVPTLSGAALAGSGDIRIDKVRGERFEGAISGSGDLKLGTVEVGLLKLGIAGSGGLDAGSGRARSAEYEIAGAGDVRAARVATEELKVSIAGSGNVEAHATHAADVDIVGSGNVDITGGAKCAVSKAGSGNVRCS</sequence>
<evidence type="ECO:0000259" key="1">
    <source>
        <dbReference type="Pfam" id="PF10988"/>
    </source>
</evidence>
<evidence type="ECO:0000313" key="2">
    <source>
        <dbReference type="EMBL" id="CAA9515791.1"/>
    </source>
</evidence>
<dbReference type="AlphaFoldDB" id="A0A6J4T899"/>
<reference evidence="2" key="1">
    <citation type="submission" date="2020-02" db="EMBL/GenBank/DDBJ databases">
        <authorList>
            <person name="Meier V. D."/>
        </authorList>
    </citation>
    <scope>NUCLEOTIDE SEQUENCE</scope>
    <source>
        <strain evidence="2">AVDCRST_MAG44</strain>
    </source>
</reference>
<dbReference type="Gene3D" id="2.160.20.120">
    <property type="match status" value="1"/>
</dbReference>
<name>A0A6J4T899_9SPHN</name>
<gene>
    <name evidence="2" type="ORF">AVDCRST_MAG44-1695</name>
</gene>
<dbReference type="InterPro" id="IPR021255">
    <property type="entry name" value="DUF2807"/>
</dbReference>
<dbReference type="Pfam" id="PF10988">
    <property type="entry name" value="DUF2807"/>
    <property type="match status" value="1"/>
</dbReference>
<accession>A0A6J4T899</accession>
<dbReference type="PROSITE" id="PS51257">
    <property type="entry name" value="PROKAR_LIPOPROTEIN"/>
    <property type="match status" value="1"/>
</dbReference>
<protein>
    <recommendedName>
        <fullName evidence="1">Putative auto-transporter adhesin head GIN domain-containing protein</fullName>
    </recommendedName>
</protein>